<dbReference type="PANTHER" id="PTHR47204">
    <property type="entry name" value="OS02G0168900 PROTEIN"/>
    <property type="match status" value="1"/>
</dbReference>
<feature type="compositionally biased region" description="Polar residues" evidence="1">
    <location>
        <begin position="1"/>
        <end position="16"/>
    </location>
</feature>
<dbReference type="EMBL" id="MU854710">
    <property type="protein sequence ID" value="KAK4031745.1"/>
    <property type="molecule type" value="Genomic_DNA"/>
</dbReference>
<dbReference type="PANTHER" id="PTHR47204:SF1">
    <property type="entry name" value="RIBONUCLEASE H2 SUBUNIT C"/>
    <property type="match status" value="1"/>
</dbReference>
<dbReference type="Gene3D" id="2.40.128.680">
    <property type="match status" value="1"/>
</dbReference>
<proteinExistence type="predicted"/>
<gene>
    <name evidence="2" type="ORF">C8A01DRAFT_41803</name>
</gene>
<evidence type="ECO:0000313" key="2">
    <source>
        <dbReference type="EMBL" id="KAK4031745.1"/>
    </source>
</evidence>
<feature type="region of interest" description="Disordered" evidence="1">
    <location>
        <begin position="1"/>
        <end position="21"/>
    </location>
</feature>
<protein>
    <submittedName>
        <fullName evidence="2">Ribonuclease H2 non-catalytic subunit-domain-containing protein</fullName>
    </submittedName>
</protein>
<reference evidence="3" key="1">
    <citation type="journal article" date="2023" name="Mol. Phylogenet. Evol.">
        <title>Genome-scale phylogeny and comparative genomics of the fungal order Sordariales.</title>
        <authorList>
            <person name="Hensen N."/>
            <person name="Bonometti L."/>
            <person name="Westerberg I."/>
            <person name="Brannstrom I.O."/>
            <person name="Guillou S."/>
            <person name="Cros-Aarteil S."/>
            <person name="Calhoun S."/>
            <person name="Haridas S."/>
            <person name="Kuo A."/>
            <person name="Mondo S."/>
            <person name="Pangilinan J."/>
            <person name="Riley R."/>
            <person name="LaButti K."/>
            <person name="Andreopoulos B."/>
            <person name="Lipzen A."/>
            <person name="Chen C."/>
            <person name="Yan M."/>
            <person name="Daum C."/>
            <person name="Ng V."/>
            <person name="Clum A."/>
            <person name="Steindorff A."/>
            <person name="Ohm R.A."/>
            <person name="Martin F."/>
            <person name="Silar P."/>
            <person name="Natvig D.O."/>
            <person name="Lalanne C."/>
            <person name="Gautier V."/>
            <person name="Ament-Velasquez S.L."/>
            <person name="Kruys A."/>
            <person name="Hutchinson M.I."/>
            <person name="Powell A.J."/>
            <person name="Barry K."/>
            <person name="Miller A.N."/>
            <person name="Grigoriev I.V."/>
            <person name="Debuchy R."/>
            <person name="Gladieux P."/>
            <person name="Hiltunen Thoren M."/>
            <person name="Johannesson H."/>
        </authorList>
    </citation>
    <scope>NUCLEOTIDE SEQUENCE [LARGE SCALE GENOMIC DNA]</scope>
    <source>
        <strain evidence="3">CBS 284.82</strain>
    </source>
</reference>
<evidence type="ECO:0000256" key="1">
    <source>
        <dbReference type="SAM" id="MobiDB-lite"/>
    </source>
</evidence>
<dbReference type="GO" id="GO:0006401">
    <property type="term" value="P:RNA catabolic process"/>
    <property type="evidence" value="ECO:0007669"/>
    <property type="project" value="InterPro"/>
</dbReference>
<dbReference type="InterPro" id="IPR013924">
    <property type="entry name" value="RNase_H2_suC"/>
</dbReference>
<dbReference type="CDD" id="cd09271">
    <property type="entry name" value="RNase_H2-C"/>
    <property type="match status" value="1"/>
</dbReference>
<comment type="caution">
    <text evidence="2">The sequence shown here is derived from an EMBL/GenBank/DDBJ whole genome shotgun (WGS) entry which is preliminary data.</text>
</comment>
<name>A0AAN6P6N1_9PEZI</name>
<sequence>MSQPMLSLQLAKSSGNAPKATPHLLPCRIHHNGPAEPAQSFWEPTVGDDGTRTAYFRGRKLQGKAVTLPAGCRGVVAATSAAAQEQSRRPEEAEVIDLDAEMPQGTLQVQAEFDEMVVWGHEAAVDGAADPYLRGVDEWLALADKIHSYPAPAASKEK</sequence>
<keyword evidence="3" id="KW-1185">Reference proteome</keyword>
<accession>A0AAN6P6N1</accession>
<organism evidence="2 3">
    <name type="scientific">Parachaetomium inaequale</name>
    <dbReference type="NCBI Taxonomy" id="2588326"/>
    <lineage>
        <taxon>Eukaryota</taxon>
        <taxon>Fungi</taxon>
        <taxon>Dikarya</taxon>
        <taxon>Ascomycota</taxon>
        <taxon>Pezizomycotina</taxon>
        <taxon>Sordariomycetes</taxon>
        <taxon>Sordariomycetidae</taxon>
        <taxon>Sordariales</taxon>
        <taxon>Chaetomiaceae</taxon>
        <taxon>Parachaetomium</taxon>
    </lineage>
</organism>
<evidence type="ECO:0000313" key="3">
    <source>
        <dbReference type="Proteomes" id="UP001303115"/>
    </source>
</evidence>
<dbReference type="Pfam" id="PF08615">
    <property type="entry name" value="RNase_H2_suC"/>
    <property type="match status" value="1"/>
</dbReference>
<dbReference type="Proteomes" id="UP001303115">
    <property type="component" value="Unassembled WGS sequence"/>
</dbReference>
<dbReference type="GO" id="GO:0032299">
    <property type="term" value="C:ribonuclease H2 complex"/>
    <property type="evidence" value="ECO:0007669"/>
    <property type="project" value="InterPro"/>
</dbReference>
<dbReference type="AlphaFoldDB" id="A0AAN6P6N1"/>